<protein>
    <submittedName>
        <fullName evidence="1">Uncharacterized protein</fullName>
    </submittedName>
</protein>
<dbReference type="EMBL" id="MT631533">
    <property type="protein sequence ID" value="QNO53198.1"/>
    <property type="molecule type" value="Genomic_DNA"/>
</dbReference>
<reference evidence="1" key="1">
    <citation type="submission" date="2020-06" db="EMBL/GenBank/DDBJ databases">
        <title>Unique genomic features of the anaerobic methanotrophic archaea.</title>
        <authorList>
            <person name="Chadwick G.L."/>
            <person name="Skennerton C.T."/>
            <person name="Laso-Perez R."/>
            <person name="Leu A.O."/>
            <person name="Speth D.R."/>
            <person name="Yu H."/>
            <person name="Morgan-Lang C."/>
            <person name="Hatzenpichler R."/>
            <person name="Goudeau D."/>
            <person name="Malmstrom R."/>
            <person name="Brazelton W.J."/>
            <person name="Woyke T."/>
            <person name="Hallam S.J."/>
            <person name="Tyson G.W."/>
            <person name="Wegener G."/>
            <person name="Boetius A."/>
            <person name="Orphan V."/>
        </authorList>
    </citation>
    <scope>NUCLEOTIDE SEQUENCE</scope>
</reference>
<organism evidence="1">
    <name type="scientific">Candidatus Methanophagaceae archaeon ANME-1 ERB6</name>
    <dbReference type="NCBI Taxonomy" id="2759912"/>
    <lineage>
        <taxon>Archaea</taxon>
        <taxon>Methanobacteriati</taxon>
        <taxon>Methanobacteriota</taxon>
        <taxon>Stenosarchaea group</taxon>
        <taxon>Methanomicrobia</taxon>
        <taxon>Candidatus Methanophagales</taxon>
        <taxon>Candidatus Methanophagaceae</taxon>
    </lineage>
</organism>
<evidence type="ECO:0000313" key="1">
    <source>
        <dbReference type="EMBL" id="QNO53198.1"/>
    </source>
</evidence>
<gene>
    <name evidence="1" type="ORF">NDOAJMFA_00048</name>
</gene>
<sequence length="68" mass="7672">MDPSGTQMPISWNFLLSSAAVAVEMIELPKIAVHCSTVKSTLILFGFVPRYFRTFCLTFPFSRLLSTR</sequence>
<proteinExistence type="predicted"/>
<accession>A0A7G9YYW4</accession>
<dbReference type="AlphaFoldDB" id="A0A7G9YYW4"/>
<name>A0A7G9YYW4_9EURY</name>